<dbReference type="InterPro" id="IPR001461">
    <property type="entry name" value="Aspartic_peptidase_A1"/>
</dbReference>
<evidence type="ECO:0000313" key="7">
    <source>
        <dbReference type="Proteomes" id="UP001202328"/>
    </source>
</evidence>
<comment type="caution">
    <text evidence="6">The sequence shown here is derived from an EMBL/GenBank/DDBJ whole genome shotgun (WGS) entry which is preliminary data.</text>
</comment>
<feature type="active site" evidence="2">
    <location>
        <position position="321"/>
    </location>
</feature>
<evidence type="ECO:0000259" key="5">
    <source>
        <dbReference type="PROSITE" id="PS51767"/>
    </source>
</evidence>
<dbReference type="PANTHER" id="PTHR13683:SF826">
    <property type="entry name" value="ASPARTYL PROTEASE FAMILY PROTEIN 1"/>
    <property type="match status" value="1"/>
</dbReference>
<dbReference type="PANTHER" id="PTHR13683">
    <property type="entry name" value="ASPARTYL PROTEASES"/>
    <property type="match status" value="1"/>
</dbReference>
<sequence>MASSSSRSSCTCKYLVTLLLVFSINIQKVVNCNAFQTFGFEMHHRYSDQVKSIMGGDNLLEKGSLDYYAAMVHRDKVFRGRALAESNQDNSKLLTFSEGNQSFSLPQLGYLYYAYVTLGIPSLSFLVALDTGSDLFWVPCDVTSYGAELNFKIYDSNSSATSKAVSCSNSLCELQRECRESSSQCPYRVNYRDNTSSSGVLVEDVLHLIIEDHEPKDIDARITFGCQRNSVLSTGTPNGLFGLGMGNTSVPSILASKGLIANSFSMCFGFDGVGRINFGDKGSSDQDETPFNLTQRHYEVSVTQLGMGQNLSDVPFSAIFDSGSSVTYLNDPAYAAICKSFDEQAIAALHKRIPSGPGNPYEYCYDVSSSSAEPFLPNVTLIMEGGSQFNVYGAIFAASNGITTIYCLAVVKSPDVNIIGQNFMTGYRIVFNREQMVLGWKPSNCYEIVDQSTRQKIPQIPKESPTTVNVQPRFVHGGTPRNGLNSGAPKFLVGKPQILYLTASSLNMLFLLILQIV</sequence>
<organism evidence="6 7">
    <name type="scientific">Papaver atlanticum</name>
    <dbReference type="NCBI Taxonomy" id="357466"/>
    <lineage>
        <taxon>Eukaryota</taxon>
        <taxon>Viridiplantae</taxon>
        <taxon>Streptophyta</taxon>
        <taxon>Embryophyta</taxon>
        <taxon>Tracheophyta</taxon>
        <taxon>Spermatophyta</taxon>
        <taxon>Magnoliopsida</taxon>
        <taxon>Ranunculales</taxon>
        <taxon>Papaveraceae</taxon>
        <taxon>Papaveroideae</taxon>
        <taxon>Papaver</taxon>
    </lineage>
</organism>
<keyword evidence="3" id="KW-0645">Protease</keyword>
<evidence type="ECO:0000313" key="6">
    <source>
        <dbReference type="EMBL" id="KAI3871400.1"/>
    </source>
</evidence>
<dbReference type="AlphaFoldDB" id="A0AAD4S805"/>
<dbReference type="GO" id="GO:0006508">
    <property type="term" value="P:proteolysis"/>
    <property type="evidence" value="ECO:0007669"/>
    <property type="project" value="UniProtKB-KW"/>
</dbReference>
<dbReference type="InterPro" id="IPR033121">
    <property type="entry name" value="PEPTIDASE_A1"/>
</dbReference>
<reference evidence="6" key="1">
    <citation type="submission" date="2022-04" db="EMBL/GenBank/DDBJ databases">
        <title>A functionally conserved STORR gene fusion in Papaver species that diverged 16.8 million years ago.</title>
        <authorList>
            <person name="Catania T."/>
        </authorList>
    </citation>
    <scope>NUCLEOTIDE SEQUENCE</scope>
    <source>
        <strain evidence="6">S-188037</strain>
    </source>
</reference>
<dbReference type="InterPro" id="IPR032861">
    <property type="entry name" value="TAXi_N"/>
</dbReference>
<evidence type="ECO:0000256" key="1">
    <source>
        <dbReference type="ARBA" id="ARBA00007447"/>
    </source>
</evidence>
<dbReference type="Proteomes" id="UP001202328">
    <property type="component" value="Unassembled WGS sequence"/>
</dbReference>
<dbReference type="GO" id="GO:0004190">
    <property type="term" value="F:aspartic-type endopeptidase activity"/>
    <property type="evidence" value="ECO:0007669"/>
    <property type="project" value="UniProtKB-KW"/>
</dbReference>
<feature type="signal peptide" evidence="4">
    <location>
        <begin position="1"/>
        <end position="34"/>
    </location>
</feature>
<keyword evidence="7" id="KW-1185">Reference proteome</keyword>
<gene>
    <name evidence="6" type="ORF">MKW98_024569</name>
</gene>
<dbReference type="FunFam" id="2.40.70.10:FF:000014">
    <property type="entry name" value="Aspartyl protease family protein 1"/>
    <property type="match status" value="1"/>
</dbReference>
<name>A0AAD4S805_9MAGN</name>
<keyword evidence="3" id="KW-0378">Hydrolase</keyword>
<accession>A0AAD4S805</accession>
<comment type="similarity">
    <text evidence="1 3">Belongs to the peptidase A1 family.</text>
</comment>
<dbReference type="Gene3D" id="2.40.70.10">
    <property type="entry name" value="Acid Proteases"/>
    <property type="match status" value="2"/>
</dbReference>
<proteinExistence type="inferred from homology"/>
<dbReference type="InterPro" id="IPR001969">
    <property type="entry name" value="Aspartic_peptidase_AS"/>
</dbReference>
<evidence type="ECO:0000256" key="4">
    <source>
        <dbReference type="SAM" id="SignalP"/>
    </source>
</evidence>
<dbReference type="EMBL" id="JAJJMB010013063">
    <property type="protein sequence ID" value="KAI3871400.1"/>
    <property type="molecule type" value="Genomic_DNA"/>
</dbReference>
<keyword evidence="3" id="KW-0064">Aspartyl protease</keyword>
<feature type="chain" id="PRO_5042106488" description="Peptidase A1 domain-containing protein" evidence="4">
    <location>
        <begin position="35"/>
        <end position="517"/>
    </location>
</feature>
<dbReference type="PROSITE" id="PS51767">
    <property type="entry name" value="PEPTIDASE_A1"/>
    <property type="match status" value="1"/>
</dbReference>
<feature type="active site" evidence="2">
    <location>
        <position position="130"/>
    </location>
</feature>
<evidence type="ECO:0000256" key="3">
    <source>
        <dbReference type="RuleBase" id="RU000454"/>
    </source>
</evidence>
<dbReference type="PRINTS" id="PR00792">
    <property type="entry name" value="PEPSIN"/>
</dbReference>
<dbReference type="InterPro" id="IPR021109">
    <property type="entry name" value="Peptidase_aspartic_dom_sf"/>
</dbReference>
<keyword evidence="4" id="KW-0732">Signal</keyword>
<dbReference type="PROSITE" id="PS00141">
    <property type="entry name" value="ASP_PROTEASE"/>
    <property type="match status" value="2"/>
</dbReference>
<evidence type="ECO:0000256" key="2">
    <source>
        <dbReference type="PIRSR" id="PIRSR601461-1"/>
    </source>
</evidence>
<dbReference type="Pfam" id="PF14541">
    <property type="entry name" value="TAXi_C"/>
    <property type="match status" value="1"/>
</dbReference>
<dbReference type="Pfam" id="PF14543">
    <property type="entry name" value="TAXi_N"/>
    <property type="match status" value="1"/>
</dbReference>
<protein>
    <recommendedName>
        <fullName evidence="5">Peptidase A1 domain-containing protein</fullName>
    </recommendedName>
</protein>
<dbReference type="SUPFAM" id="SSF50630">
    <property type="entry name" value="Acid proteases"/>
    <property type="match status" value="1"/>
</dbReference>
<dbReference type="InterPro" id="IPR032799">
    <property type="entry name" value="TAXi_C"/>
</dbReference>
<feature type="domain" description="Peptidase A1" evidence="5">
    <location>
        <begin position="112"/>
        <end position="441"/>
    </location>
</feature>